<dbReference type="InterPro" id="IPR023408">
    <property type="entry name" value="MscS_beta-dom_sf"/>
</dbReference>
<evidence type="ECO:0000256" key="8">
    <source>
        <dbReference type="SAM" id="Phobius"/>
    </source>
</evidence>
<evidence type="ECO:0000259" key="9">
    <source>
        <dbReference type="Pfam" id="PF00924"/>
    </source>
</evidence>
<feature type="region of interest" description="Disordered" evidence="7">
    <location>
        <begin position="375"/>
        <end position="396"/>
    </location>
</feature>
<dbReference type="Proteomes" id="UP000422108">
    <property type="component" value="Chromosome"/>
</dbReference>
<dbReference type="SUPFAM" id="SSF82689">
    <property type="entry name" value="Mechanosensitive channel protein MscS (YggB), C-terminal domain"/>
    <property type="match status" value="1"/>
</dbReference>
<dbReference type="Pfam" id="PF00924">
    <property type="entry name" value="MS_channel_2nd"/>
    <property type="match status" value="1"/>
</dbReference>
<dbReference type="Gene3D" id="2.30.30.60">
    <property type="match status" value="1"/>
</dbReference>
<gene>
    <name evidence="12" type="ORF">DSCOOX_44460</name>
</gene>
<organism evidence="12 13">
    <name type="scientific">Desulfosarcina ovata subsp. ovata</name>
    <dbReference type="NCBI Taxonomy" id="2752305"/>
    <lineage>
        <taxon>Bacteria</taxon>
        <taxon>Pseudomonadati</taxon>
        <taxon>Thermodesulfobacteriota</taxon>
        <taxon>Desulfobacteria</taxon>
        <taxon>Desulfobacterales</taxon>
        <taxon>Desulfosarcinaceae</taxon>
        <taxon>Desulfosarcina</taxon>
    </lineage>
</organism>
<dbReference type="Gene3D" id="3.30.70.100">
    <property type="match status" value="1"/>
</dbReference>
<comment type="subcellular location">
    <subcellularLocation>
        <location evidence="1">Cell membrane</location>
        <topology evidence="1">Multi-pass membrane protein</topology>
    </subcellularLocation>
</comment>
<dbReference type="InterPro" id="IPR006685">
    <property type="entry name" value="MscS_channel_2nd"/>
</dbReference>
<dbReference type="RefSeq" id="WP_197743373.1">
    <property type="nucleotide sequence ID" value="NZ_AP021879.1"/>
</dbReference>
<sequence length="396" mass="44379">MMEKLREMIEQFWLLVVDVWEKGLLETSLGRIFVALGIVLVAVLVRGLFVRIVIGRLKGLAGRTRTRLDDEAMAVLERPMAFIPVVVGVYFAVDYLGLSGGLKLFADRLVRSLIVWVIFWAFRNLVPPLSLVLRQLEKYFTASMVDWLIKAINVALMFIGAATILEVWGIRIGPIIAGLGLFGVAVALGAQDLFKNLIAGMLIIAEKRFNPGDWIKVGGEVEGTVETIGFRSTLIRQFDKAPVYVPNAKLSDNSLINYSRMSHRRIYWVIGVEYRTTVDQLRTIRDGIEDYLRRTDAFDTTPAVPTFVRIDRFSDSSIDIMVYCFTRTTAWGEWLAIKEALACEIKRIVETAGAAFAFPSQSIYVETLPPETPEVFVPENERGLSTPPPKDVGAAR</sequence>
<dbReference type="Gene3D" id="1.10.287.1260">
    <property type="match status" value="1"/>
</dbReference>
<feature type="transmembrane region" description="Helical" evidence="8">
    <location>
        <begin position="113"/>
        <end position="133"/>
    </location>
</feature>
<keyword evidence="4 8" id="KW-0812">Transmembrane</keyword>
<feature type="transmembrane region" description="Helical" evidence="8">
    <location>
        <begin position="171"/>
        <end position="190"/>
    </location>
</feature>
<dbReference type="GO" id="GO:0008381">
    <property type="term" value="F:mechanosensitive monoatomic ion channel activity"/>
    <property type="evidence" value="ECO:0007669"/>
    <property type="project" value="UniProtKB-ARBA"/>
</dbReference>
<keyword evidence="13" id="KW-1185">Reference proteome</keyword>
<dbReference type="InterPro" id="IPR006686">
    <property type="entry name" value="MscS_channel_CS"/>
</dbReference>
<comment type="similarity">
    <text evidence="2">Belongs to the MscS (TC 1.A.23) family.</text>
</comment>
<keyword evidence="6 8" id="KW-0472">Membrane</keyword>
<evidence type="ECO:0000256" key="3">
    <source>
        <dbReference type="ARBA" id="ARBA00022475"/>
    </source>
</evidence>
<dbReference type="Pfam" id="PF21088">
    <property type="entry name" value="MS_channel_1st"/>
    <property type="match status" value="1"/>
</dbReference>
<proteinExistence type="inferred from homology"/>
<dbReference type="InterPro" id="IPR011014">
    <property type="entry name" value="MscS_channel_TM-2"/>
</dbReference>
<evidence type="ECO:0000259" key="11">
    <source>
        <dbReference type="Pfam" id="PF21088"/>
    </source>
</evidence>
<dbReference type="InterPro" id="IPR049142">
    <property type="entry name" value="MS_channel_1st"/>
</dbReference>
<dbReference type="PANTHER" id="PTHR43634">
    <property type="entry name" value="OW CONDUCTANCE MECHANOSENSITIVE CHANNEL"/>
    <property type="match status" value="1"/>
</dbReference>
<evidence type="ECO:0000256" key="6">
    <source>
        <dbReference type="ARBA" id="ARBA00023136"/>
    </source>
</evidence>
<dbReference type="AlphaFoldDB" id="A0A5K8AFH9"/>
<keyword evidence="3" id="KW-1003">Cell membrane</keyword>
<dbReference type="SUPFAM" id="SSF50182">
    <property type="entry name" value="Sm-like ribonucleoproteins"/>
    <property type="match status" value="1"/>
</dbReference>
<dbReference type="PANTHER" id="PTHR43634:SF2">
    <property type="entry name" value="LOW CONDUCTANCE MECHANOSENSITIVE CHANNEL YNAI"/>
    <property type="match status" value="1"/>
</dbReference>
<dbReference type="GO" id="GO:0005886">
    <property type="term" value="C:plasma membrane"/>
    <property type="evidence" value="ECO:0007669"/>
    <property type="project" value="UniProtKB-SubCell"/>
</dbReference>
<dbReference type="InterPro" id="IPR010920">
    <property type="entry name" value="LSM_dom_sf"/>
</dbReference>
<feature type="domain" description="Mechanosensitive ion channel MscS C-terminal" evidence="10">
    <location>
        <begin position="268"/>
        <end position="355"/>
    </location>
</feature>
<dbReference type="InterPro" id="IPR045042">
    <property type="entry name" value="YnaI-like"/>
</dbReference>
<evidence type="ECO:0000256" key="7">
    <source>
        <dbReference type="SAM" id="MobiDB-lite"/>
    </source>
</evidence>
<keyword evidence="5 8" id="KW-1133">Transmembrane helix</keyword>
<dbReference type="EMBL" id="AP021879">
    <property type="protein sequence ID" value="BBO91266.1"/>
    <property type="molecule type" value="Genomic_DNA"/>
</dbReference>
<evidence type="ECO:0000313" key="12">
    <source>
        <dbReference type="EMBL" id="BBO91266.1"/>
    </source>
</evidence>
<feature type="transmembrane region" description="Helical" evidence="8">
    <location>
        <begin position="145"/>
        <end position="165"/>
    </location>
</feature>
<feature type="transmembrane region" description="Helical" evidence="8">
    <location>
        <begin position="32"/>
        <end position="54"/>
    </location>
</feature>
<feature type="domain" description="Mechanosensitive ion channel transmembrane helices 2/3" evidence="11">
    <location>
        <begin position="150"/>
        <end position="191"/>
    </location>
</feature>
<dbReference type="InterPro" id="IPR049278">
    <property type="entry name" value="MS_channel_C"/>
</dbReference>
<evidence type="ECO:0008006" key="14">
    <source>
        <dbReference type="Google" id="ProtNLM"/>
    </source>
</evidence>
<evidence type="ECO:0000313" key="13">
    <source>
        <dbReference type="Proteomes" id="UP000422108"/>
    </source>
</evidence>
<evidence type="ECO:0000256" key="1">
    <source>
        <dbReference type="ARBA" id="ARBA00004651"/>
    </source>
</evidence>
<dbReference type="Pfam" id="PF21082">
    <property type="entry name" value="MS_channel_3rd"/>
    <property type="match status" value="1"/>
</dbReference>
<accession>A0A5K8AFH9</accession>
<reference evidence="12 13" key="1">
    <citation type="submission" date="2019-11" db="EMBL/GenBank/DDBJ databases">
        <title>Comparative genomics of hydrocarbon-degrading Desulfosarcina strains.</title>
        <authorList>
            <person name="Watanabe M."/>
            <person name="Kojima H."/>
            <person name="Fukui M."/>
        </authorList>
    </citation>
    <scope>NUCLEOTIDE SEQUENCE [LARGE SCALE GENOMIC DNA]</scope>
    <source>
        <strain evidence="13">oXyS1</strain>
    </source>
</reference>
<feature type="transmembrane region" description="Helical" evidence="8">
    <location>
        <begin position="75"/>
        <end position="93"/>
    </location>
</feature>
<evidence type="ECO:0000256" key="2">
    <source>
        <dbReference type="ARBA" id="ARBA00008017"/>
    </source>
</evidence>
<evidence type="ECO:0000256" key="5">
    <source>
        <dbReference type="ARBA" id="ARBA00022989"/>
    </source>
</evidence>
<evidence type="ECO:0000259" key="10">
    <source>
        <dbReference type="Pfam" id="PF21082"/>
    </source>
</evidence>
<dbReference type="PROSITE" id="PS01246">
    <property type="entry name" value="UPF0003"/>
    <property type="match status" value="1"/>
</dbReference>
<dbReference type="SUPFAM" id="SSF82861">
    <property type="entry name" value="Mechanosensitive channel protein MscS (YggB), transmembrane region"/>
    <property type="match status" value="1"/>
</dbReference>
<feature type="domain" description="Mechanosensitive ion channel MscS" evidence="9">
    <location>
        <begin position="192"/>
        <end position="260"/>
    </location>
</feature>
<evidence type="ECO:0000256" key="4">
    <source>
        <dbReference type="ARBA" id="ARBA00022692"/>
    </source>
</evidence>
<name>A0A5K8AFH9_9BACT</name>
<dbReference type="InterPro" id="IPR011066">
    <property type="entry name" value="MscS_channel_C_sf"/>
</dbReference>
<protein>
    <recommendedName>
        <fullName evidence="14">Mechanosensitive ion channel protein MscS</fullName>
    </recommendedName>
</protein>